<name>A0ACA9Y1K2_9ASCO</name>
<dbReference type="Proteomes" id="UP001152531">
    <property type="component" value="Unassembled WGS sequence"/>
</dbReference>
<protein>
    <submittedName>
        <fullName evidence="1">Oxysterol-binding protein homolog 6</fullName>
    </submittedName>
</protein>
<dbReference type="EMBL" id="CALSDN010000001">
    <property type="protein sequence ID" value="CAH6718813.1"/>
    <property type="molecule type" value="Genomic_DNA"/>
</dbReference>
<keyword evidence="2" id="KW-1185">Reference proteome</keyword>
<evidence type="ECO:0000313" key="1">
    <source>
        <dbReference type="EMBL" id="CAH6718813.1"/>
    </source>
</evidence>
<sequence>MGLTSKLDKLKLKSSSDEKVDKPAKMDNNSSTNTNTSSNSIEDNTDDIDELDNEGQSILMGIISQLRPGMDLTKITLPTFILEKKSMLERITNFFQIPGILLEANDEDDELKRFLLMVKWYLASWHIAPKAVKKPLNPVLGEVFTCYWDNLPEDKKAYYISEQTSHHPPKSSYFYLIPESKIRVDGIVIPKSKFLGNSSAAMMEGWGHVTLGERDNELYLMNQPNVYCRGILFGKLRYELGDHMYVKCPTTGYEADIEFKTKGFISGTYDAIEGTIKNKDGDLLYNISGKWNDVMEIKDTKTGKKEVFFDVKSCTKSKPQVKPLDEQWDFESQKLWKDTIDALSDRNHELATAAKSKVEDSQRQLAKKRVEDGVSFHPRLFHEVNDDDKLNQDLEYLLYKHLDLSDDAETLEQKLFQVLPILPGQEFDDKFHIPAFKKKSSS</sequence>
<evidence type="ECO:0000313" key="2">
    <source>
        <dbReference type="Proteomes" id="UP001152531"/>
    </source>
</evidence>
<reference evidence="1" key="1">
    <citation type="submission" date="2022-06" db="EMBL/GenBank/DDBJ databases">
        <authorList>
            <person name="Legras J.-L."/>
            <person name="Devillers H."/>
            <person name="Grondin C."/>
        </authorList>
    </citation>
    <scope>NUCLEOTIDE SEQUENCE</scope>
    <source>
        <strain evidence="1">CLIB 1444</strain>
    </source>
</reference>
<comment type="caution">
    <text evidence="1">The sequence shown here is derived from an EMBL/GenBank/DDBJ whole genome shotgun (WGS) entry which is preliminary data.</text>
</comment>
<organism evidence="1 2">
    <name type="scientific">[Candida] jaroonii</name>
    <dbReference type="NCBI Taxonomy" id="467808"/>
    <lineage>
        <taxon>Eukaryota</taxon>
        <taxon>Fungi</taxon>
        <taxon>Dikarya</taxon>
        <taxon>Ascomycota</taxon>
        <taxon>Saccharomycotina</taxon>
        <taxon>Pichiomycetes</taxon>
        <taxon>Debaryomycetaceae</taxon>
        <taxon>Yamadazyma</taxon>
    </lineage>
</organism>
<gene>
    <name evidence="1" type="ORF">CLIB1444_01S15082</name>
</gene>
<proteinExistence type="predicted"/>
<accession>A0ACA9Y1K2</accession>